<proteinExistence type="predicted"/>
<comment type="caution">
    <text evidence="4">The sequence shown here is derived from an EMBL/GenBank/DDBJ whole genome shotgun (WGS) entry which is preliminary data.</text>
</comment>
<keyword evidence="5" id="KW-1185">Reference proteome</keyword>
<dbReference type="AlphaFoldDB" id="A0A917FS19"/>
<dbReference type="GO" id="GO:0008168">
    <property type="term" value="F:methyltransferase activity"/>
    <property type="evidence" value="ECO:0007669"/>
    <property type="project" value="UniProtKB-KW"/>
</dbReference>
<dbReference type="SUPFAM" id="SSF53335">
    <property type="entry name" value="S-adenosyl-L-methionine-dependent methyltransferases"/>
    <property type="match status" value="1"/>
</dbReference>
<name>A0A917FS19_9BACL</name>
<dbReference type="Pfam" id="PF13649">
    <property type="entry name" value="Methyltransf_25"/>
    <property type="match status" value="1"/>
</dbReference>
<feature type="domain" description="Methyltransferase" evidence="3">
    <location>
        <begin position="36"/>
        <end position="123"/>
    </location>
</feature>
<reference evidence="4" key="1">
    <citation type="journal article" date="2014" name="Int. J. Syst. Evol. Microbiol.">
        <title>Complete genome sequence of Corynebacterium casei LMG S-19264T (=DSM 44701T), isolated from a smear-ripened cheese.</title>
        <authorList>
            <consortium name="US DOE Joint Genome Institute (JGI-PGF)"/>
            <person name="Walter F."/>
            <person name="Albersmeier A."/>
            <person name="Kalinowski J."/>
            <person name="Ruckert C."/>
        </authorList>
    </citation>
    <scope>NUCLEOTIDE SEQUENCE</scope>
    <source>
        <strain evidence="4">CGMCC 1.12987</strain>
    </source>
</reference>
<dbReference type="InterPro" id="IPR041698">
    <property type="entry name" value="Methyltransf_25"/>
</dbReference>
<dbReference type="Proteomes" id="UP000644756">
    <property type="component" value="Unassembled WGS sequence"/>
</dbReference>
<dbReference type="InterPro" id="IPR029063">
    <property type="entry name" value="SAM-dependent_MTases_sf"/>
</dbReference>
<evidence type="ECO:0000256" key="2">
    <source>
        <dbReference type="ARBA" id="ARBA00022679"/>
    </source>
</evidence>
<evidence type="ECO:0000259" key="3">
    <source>
        <dbReference type="Pfam" id="PF13649"/>
    </source>
</evidence>
<evidence type="ECO:0000313" key="4">
    <source>
        <dbReference type="EMBL" id="GGF97366.1"/>
    </source>
</evidence>
<dbReference type="Gene3D" id="3.40.50.150">
    <property type="entry name" value="Vaccinia Virus protein VP39"/>
    <property type="match status" value="1"/>
</dbReference>
<dbReference type="GO" id="GO:0032259">
    <property type="term" value="P:methylation"/>
    <property type="evidence" value="ECO:0007669"/>
    <property type="project" value="UniProtKB-KW"/>
</dbReference>
<dbReference type="RefSeq" id="WP_188530141.1">
    <property type="nucleotide sequence ID" value="NZ_BMGR01000003.1"/>
</dbReference>
<dbReference type="EMBL" id="BMGR01000003">
    <property type="protein sequence ID" value="GGF97366.1"/>
    <property type="molecule type" value="Genomic_DNA"/>
</dbReference>
<dbReference type="CDD" id="cd02440">
    <property type="entry name" value="AdoMet_MTases"/>
    <property type="match status" value="1"/>
</dbReference>
<evidence type="ECO:0000256" key="1">
    <source>
        <dbReference type="ARBA" id="ARBA00022603"/>
    </source>
</evidence>
<keyword evidence="2" id="KW-0808">Transferase</keyword>
<reference evidence="4" key="2">
    <citation type="submission" date="2020-09" db="EMBL/GenBank/DDBJ databases">
        <authorList>
            <person name="Sun Q."/>
            <person name="Zhou Y."/>
        </authorList>
    </citation>
    <scope>NUCLEOTIDE SEQUENCE</scope>
    <source>
        <strain evidence="4">CGMCC 1.12987</strain>
    </source>
</reference>
<keyword evidence="1 4" id="KW-0489">Methyltransferase</keyword>
<organism evidence="4 5">
    <name type="scientific">Paenibacillus abyssi</name>
    <dbReference type="NCBI Taxonomy" id="1340531"/>
    <lineage>
        <taxon>Bacteria</taxon>
        <taxon>Bacillati</taxon>
        <taxon>Bacillota</taxon>
        <taxon>Bacilli</taxon>
        <taxon>Bacillales</taxon>
        <taxon>Paenibacillaceae</taxon>
        <taxon>Paenibacillus</taxon>
    </lineage>
</organism>
<dbReference type="PANTHER" id="PTHR43861:SF1">
    <property type="entry name" value="TRANS-ACONITATE 2-METHYLTRANSFERASE"/>
    <property type="match status" value="1"/>
</dbReference>
<evidence type="ECO:0000313" key="5">
    <source>
        <dbReference type="Proteomes" id="UP000644756"/>
    </source>
</evidence>
<dbReference type="PANTHER" id="PTHR43861">
    <property type="entry name" value="TRANS-ACONITATE 2-METHYLTRANSFERASE-RELATED"/>
    <property type="match status" value="1"/>
</dbReference>
<protein>
    <submittedName>
        <fullName evidence="4">Methyltransferase type 11</fullName>
    </submittedName>
</protein>
<sequence>MQNQWQAEKYDHAMGYVTQFGGELLDLLVPKSGERIADWGCGTGDLASRIASKGADVTGIDGSAEMIERARAKYPKLTFLVADGQLYRQEQAYDAVFSNAALHWMTDANSTAEGISCSLRPGGRLVAEFGGHGNIALVIEALKAAFKQIGQEESLLLPWYFPTVGQYASLLEKHGLFVNAAVCFDRPTKQEGGENGLALWLDAFAGGILSQLDEQRRSDVISIMHVCLYPKLFRDGEWILDYRRLRIIAIKQ</sequence>
<gene>
    <name evidence="4" type="ORF">GCM10010916_13260</name>
</gene>
<accession>A0A917FS19</accession>